<evidence type="ECO:0000313" key="1">
    <source>
        <dbReference type="EMBL" id="KAI0053530.1"/>
    </source>
</evidence>
<evidence type="ECO:0000313" key="2">
    <source>
        <dbReference type="Proteomes" id="UP000814033"/>
    </source>
</evidence>
<organism evidence="1 2">
    <name type="scientific">Auriscalpium vulgare</name>
    <dbReference type="NCBI Taxonomy" id="40419"/>
    <lineage>
        <taxon>Eukaryota</taxon>
        <taxon>Fungi</taxon>
        <taxon>Dikarya</taxon>
        <taxon>Basidiomycota</taxon>
        <taxon>Agaricomycotina</taxon>
        <taxon>Agaricomycetes</taxon>
        <taxon>Russulales</taxon>
        <taxon>Auriscalpiaceae</taxon>
        <taxon>Auriscalpium</taxon>
    </lineage>
</organism>
<accession>A0ACB8SC62</accession>
<proteinExistence type="predicted"/>
<dbReference type="EMBL" id="MU275839">
    <property type="protein sequence ID" value="KAI0053530.1"/>
    <property type="molecule type" value="Genomic_DNA"/>
</dbReference>
<comment type="caution">
    <text evidence="1">The sequence shown here is derived from an EMBL/GenBank/DDBJ whole genome shotgun (WGS) entry which is preliminary data.</text>
</comment>
<dbReference type="Proteomes" id="UP000814033">
    <property type="component" value="Unassembled WGS sequence"/>
</dbReference>
<gene>
    <name evidence="1" type="ORF">FA95DRAFT_1552020</name>
</gene>
<reference evidence="1" key="1">
    <citation type="submission" date="2021-02" db="EMBL/GenBank/DDBJ databases">
        <authorList>
            <consortium name="DOE Joint Genome Institute"/>
            <person name="Ahrendt S."/>
            <person name="Looney B.P."/>
            <person name="Miyauchi S."/>
            <person name="Morin E."/>
            <person name="Drula E."/>
            <person name="Courty P.E."/>
            <person name="Chicoki N."/>
            <person name="Fauchery L."/>
            <person name="Kohler A."/>
            <person name="Kuo A."/>
            <person name="Labutti K."/>
            <person name="Pangilinan J."/>
            <person name="Lipzen A."/>
            <person name="Riley R."/>
            <person name="Andreopoulos W."/>
            <person name="He G."/>
            <person name="Johnson J."/>
            <person name="Barry K.W."/>
            <person name="Grigoriev I.V."/>
            <person name="Nagy L."/>
            <person name="Hibbett D."/>
            <person name="Henrissat B."/>
            <person name="Matheny P.B."/>
            <person name="Labbe J."/>
            <person name="Martin F."/>
        </authorList>
    </citation>
    <scope>NUCLEOTIDE SEQUENCE</scope>
    <source>
        <strain evidence="1">FP105234-sp</strain>
    </source>
</reference>
<sequence>MAPWFEEDTYEAQAYIETLRAAPKTHVSKELLVGAASFEAALEYEKHVAAHGKPESHAEAKSILSGVAQHFLNRVIEDKELVDIDRSQVEWDVREKLDKLVDKEGY</sequence>
<reference evidence="1" key="2">
    <citation type="journal article" date="2022" name="New Phytol.">
        <title>Evolutionary transition to the ectomycorrhizal habit in the genomes of a hyperdiverse lineage of mushroom-forming fungi.</title>
        <authorList>
            <person name="Looney B."/>
            <person name="Miyauchi S."/>
            <person name="Morin E."/>
            <person name="Drula E."/>
            <person name="Courty P.E."/>
            <person name="Kohler A."/>
            <person name="Kuo A."/>
            <person name="LaButti K."/>
            <person name="Pangilinan J."/>
            <person name="Lipzen A."/>
            <person name="Riley R."/>
            <person name="Andreopoulos W."/>
            <person name="He G."/>
            <person name="Johnson J."/>
            <person name="Nolan M."/>
            <person name="Tritt A."/>
            <person name="Barry K.W."/>
            <person name="Grigoriev I.V."/>
            <person name="Nagy L.G."/>
            <person name="Hibbett D."/>
            <person name="Henrissat B."/>
            <person name="Matheny P.B."/>
            <person name="Labbe J."/>
            <person name="Martin F.M."/>
        </authorList>
    </citation>
    <scope>NUCLEOTIDE SEQUENCE</scope>
    <source>
        <strain evidence="1">FP105234-sp</strain>
    </source>
</reference>
<protein>
    <submittedName>
        <fullName evidence="1">CipC protein</fullName>
    </submittedName>
</protein>
<name>A0ACB8SC62_9AGAM</name>
<keyword evidence="2" id="KW-1185">Reference proteome</keyword>